<evidence type="ECO:0000259" key="1">
    <source>
        <dbReference type="Pfam" id="PF13468"/>
    </source>
</evidence>
<accession>Q6W242</accession>
<name>Q6W242_SINFN</name>
<organism evidence="2">
    <name type="scientific">Sinorhizobium fredii (strain NBRC 101917 / NGR234)</name>
    <dbReference type="NCBI Taxonomy" id="394"/>
    <lineage>
        <taxon>Bacteria</taxon>
        <taxon>Pseudomonadati</taxon>
        <taxon>Pseudomonadota</taxon>
        <taxon>Alphaproteobacteria</taxon>
        <taxon>Hyphomicrobiales</taxon>
        <taxon>Rhizobiaceae</taxon>
        <taxon>Sinorhizobium/Ensifer group</taxon>
        <taxon>Sinorhizobium</taxon>
    </lineage>
</organism>
<proteinExistence type="predicted"/>
<keyword evidence="2" id="KW-0614">Plasmid</keyword>
<evidence type="ECO:0000313" key="2">
    <source>
        <dbReference type="EMBL" id="AAQ87176.1"/>
    </source>
</evidence>
<dbReference type="InterPro" id="IPR025870">
    <property type="entry name" value="Glyoxalase-like_dom"/>
</dbReference>
<dbReference type="Pfam" id="PF13468">
    <property type="entry name" value="Glyoxalase_3"/>
    <property type="match status" value="1"/>
</dbReference>
<sequence length="229" mass="25581">MVGWIVWKTRQLWSSSYLLKLDHLTVIAPTLIEGVSHVRNCLDLDVPFGSRHDYMGTHNHRLQLGNSVYLEIVALDPEGTQPRRPRWFGLDNHEKVRSDWNEGRRLRGWVASTETIDSVLSIHGAIFGDKVSLPASEPTFAFTIPKDGSLPLDGAAPSIIDHRGDSSYVASIPDPGARLRSLTLEHPDPTGIEALYRDLTIDYPPVIVQALKIRYRALIETATGLKELT</sequence>
<protein>
    <submittedName>
        <fullName evidence="2">Riboflavin-specific deaminase</fullName>
    </submittedName>
</protein>
<dbReference type="EMBL" id="AY316746">
    <property type="protein sequence ID" value="AAQ87176.1"/>
    <property type="molecule type" value="Genomic_DNA"/>
</dbReference>
<dbReference type="AlphaFoldDB" id="Q6W242"/>
<geneLocation type="plasmid" evidence="2">
    <name>megaplasmid 2</name>
</geneLocation>
<reference evidence="2" key="1">
    <citation type="journal article" date="2004" name="J. Bacteriol.">
        <title>An evolutionary hot spot: the pNGR234b replicon of Rhizobium sp. strain NGR234.</title>
        <authorList>
            <person name="Streit W.R."/>
            <person name="Schmitz R.A."/>
            <person name="Perret X."/>
            <person name="Staehelin C."/>
            <person name="Deakin W.J."/>
            <person name="Raasch C."/>
            <person name="Liesegang H."/>
            <person name="Broughton W.J."/>
        </authorList>
    </citation>
    <scope>NUCLEOTIDE SEQUENCE</scope>
    <source>
        <strain evidence="2">NGR234</strain>
        <plasmid evidence="2">megaplasmid 2</plasmid>
    </source>
</reference>
<dbReference type="InterPro" id="IPR029068">
    <property type="entry name" value="Glyas_Bleomycin-R_OHBP_Dase"/>
</dbReference>
<dbReference type="Gene3D" id="3.10.180.10">
    <property type="entry name" value="2,3-Dihydroxybiphenyl 1,2-Dioxygenase, domain 1"/>
    <property type="match status" value="1"/>
</dbReference>
<gene>
    <name evidence="2" type="ORF">RNGR00151</name>
</gene>
<feature type="domain" description="Glyoxalase-like" evidence="1">
    <location>
        <begin position="21"/>
        <end position="199"/>
    </location>
</feature>